<dbReference type="PANTHER" id="PTHR39082">
    <property type="entry name" value="PHOSPHOLIPASE C-BETA-2-RELATED"/>
    <property type="match status" value="1"/>
</dbReference>
<accession>A0ABW4ZIH4</accession>
<protein>
    <submittedName>
        <fullName evidence="3">Zinc ribbon domain-containing protein</fullName>
    </submittedName>
</protein>
<comment type="caution">
    <text evidence="3">The sequence shown here is derived from an EMBL/GenBank/DDBJ whole genome shotgun (WGS) entry which is preliminary data.</text>
</comment>
<sequence>MEQTVEQKLKALYALQNIHTKVDKIKQVRGDLPMEVADLEDEVAGLETRIQKIKSDLDDFEDAIVTRKNMIRDAQAAVKKYETQLNDVKNNREYDAISKEIEIQGLEIQVCEKKIKELGFDIVNKTQVYERAVADIEERRKDLEIKKAELENITAETQKEEDELIAKAKEAEQFIDERLLTAYNRLRNNSKNGLAVVTIQRDSCSGCYNQIPPQRQLDIRQHKKVIVCEHCGRILVDEALAGEKIEETV</sequence>
<reference evidence="4" key="1">
    <citation type="journal article" date="2019" name="Int. J. Syst. Evol. Microbiol.">
        <title>The Global Catalogue of Microorganisms (GCM) 10K type strain sequencing project: providing services to taxonomists for standard genome sequencing and annotation.</title>
        <authorList>
            <consortium name="The Broad Institute Genomics Platform"/>
            <consortium name="The Broad Institute Genome Sequencing Center for Infectious Disease"/>
            <person name="Wu L."/>
            <person name="Ma J."/>
        </authorList>
    </citation>
    <scope>NUCLEOTIDE SEQUENCE [LARGE SCALE GENOMIC DNA]</scope>
    <source>
        <strain evidence="4">KCTC 42217</strain>
    </source>
</reference>
<dbReference type="Proteomes" id="UP001597387">
    <property type="component" value="Unassembled WGS sequence"/>
</dbReference>
<dbReference type="EMBL" id="JBHUHZ010000001">
    <property type="protein sequence ID" value="MFD2161601.1"/>
    <property type="molecule type" value="Genomic_DNA"/>
</dbReference>
<dbReference type="InterPro" id="IPR052376">
    <property type="entry name" value="Oxidative_Scav/Glycosyltrans"/>
</dbReference>
<dbReference type="InterPro" id="IPR003743">
    <property type="entry name" value="Zf-RING_7"/>
</dbReference>
<organism evidence="3 4">
    <name type="scientific">Paradesertivirga mongoliensis</name>
    <dbReference type="NCBI Taxonomy" id="2100740"/>
    <lineage>
        <taxon>Bacteria</taxon>
        <taxon>Pseudomonadati</taxon>
        <taxon>Bacteroidota</taxon>
        <taxon>Sphingobacteriia</taxon>
        <taxon>Sphingobacteriales</taxon>
        <taxon>Sphingobacteriaceae</taxon>
        <taxon>Paradesertivirga</taxon>
    </lineage>
</organism>
<evidence type="ECO:0000259" key="2">
    <source>
        <dbReference type="Pfam" id="PF02591"/>
    </source>
</evidence>
<evidence type="ECO:0000313" key="3">
    <source>
        <dbReference type="EMBL" id="MFD2161601.1"/>
    </source>
</evidence>
<name>A0ABW4ZIH4_9SPHI</name>
<feature type="coiled-coil region" evidence="1">
    <location>
        <begin position="36"/>
        <end position="91"/>
    </location>
</feature>
<dbReference type="Gene3D" id="1.10.287.1490">
    <property type="match status" value="1"/>
</dbReference>
<proteinExistence type="predicted"/>
<gene>
    <name evidence="3" type="ORF">ACFSJU_04300</name>
</gene>
<keyword evidence="4" id="KW-1185">Reference proteome</keyword>
<feature type="domain" description="C4-type zinc ribbon" evidence="2">
    <location>
        <begin position="203"/>
        <end position="235"/>
    </location>
</feature>
<evidence type="ECO:0000256" key="1">
    <source>
        <dbReference type="SAM" id="Coils"/>
    </source>
</evidence>
<evidence type="ECO:0000313" key="4">
    <source>
        <dbReference type="Proteomes" id="UP001597387"/>
    </source>
</evidence>
<keyword evidence="1" id="KW-0175">Coiled coil</keyword>
<feature type="coiled-coil region" evidence="1">
    <location>
        <begin position="126"/>
        <end position="167"/>
    </location>
</feature>
<dbReference type="SUPFAM" id="SSF57997">
    <property type="entry name" value="Tropomyosin"/>
    <property type="match status" value="1"/>
</dbReference>
<dbReference type="PANTHER" id="PTHR39082:SF1">
    <property type="entry name" value="SCAVENGER RECEPTOR CLASS A MEMBER 3"/>
    <property type="match status" value="1"/>
</dbReference>
<dbReference type="RefSeq" id="WP_255898937.1">
    <property type="nucleotide sequence ID" value="NZ_JAFMZO010000001.1"/>
</dbReference>
<dbReference type="Pfam" id="PF02591">
    <property type="entry name" value="Zn_ribbon_9"/>
    <property type="match status" value="1"/>
</dbReference>